<keyword evidence="4" id="KW-1185">Reference proteome</keyword>
<protein>
    <submittedName>
        <fullName evidence="3">EAL domain-containing protein</fullName>
    </submittedName>
</protein>
<dbReference type="PANTHER" id="PTHR33121:SF70">
    <property type="entry name" value="SIGNALING PROTEIN YKOW"/>
    <property type="match status" value="1"/>
</dbReference>
<sequence length="186" mass="20501">MIKSTGIACHEFQWRSNQSRAFHQSARRTPDNDPTEPNNERRPTLSGAHSNCGTQPAIAETLCLDFQDQGRENRSFAASIRRSFILGRCRRVPPGSRSLSLTAANFAFPHTHTKSQAIVTATINLAQALKIETTAEGVETVEQLEALRRAGASQAQGYLFAKPMPENEIPAFLMQPRLLKPAPYAA</sequence>
<evidence type="ECO:0000313" key="3">
    <source>
        <dbReference type="EMBL" id="MFC5507756.1"/>
    </source>
</evidence>
<reference evidence="4" key="1">
    <citation type="journal article" date="2019" name="Int. J. Syst. Evol. Microbiol.">
        <title>The Global Catalogue of Microorganisms (GCM) 10K type strain sequencing project: providing services to taxonomists for standard genome sequencing and annotation.</title>
        <authorList>
            <consortium name="The Broad Institute Genomics Platform"/>
            <consortium name="The Broad Institute Genome Sequencing Center for Infectious Disease"/>
            <person name="Wu L."/>
            <person name="Ma J."/>
        </authorList>
    </citation>
    <scope>NUCLEOTIDE SEQUENCE [LARGE SCALE GENOMIC DNA]</scope>
    <source>
        <strain evidence="4">CCUG 43117</strain>
    </source>
</reference>
<feature type="region of interest" description="Disordered" evidence="1">
    <location>
        <begin position="18"/>
        <end position="51"/>
    </location>
</feature>
<dbReference type="PROSITE" id="PS50883">
    <property type="entry name" value="EAL"/>
    <property type="match status" value="1"/>
</dbReference>
<dbReference type="EMBL" id="JBHSLU010000069">
    <property type="protein sequence ID" value="MFC5507756.1"/>
    <property type="molecule type" value="Genomic_DNA"/>
</dbReference>
<dbReference type="Proteomes" id="UP001596060">
    <property type="component" value="Unassembled WGS sequence"/>
</dbReference>
<dbReference type="InterPro" id="IPR050706">
    <property type="entry name" value="Cyclic-di-GMP_PDE-like"/>
</dbReference>
<feature type="domain" description="EAL" evidence="2">
    <location>
        <begin position="1"/>
        <end position="177"/>
    </location>
</feature>
<dbReference type="Pfam" id="PF00563">
    <property type="entry name" value="EAL"/>
    <property type="match status" value="1"/>
</dbReference>
<accession>A0ABW0P4X9</accession>
<evidence type="ECO:0000256" key="1">
    <source>
        <dbReference type="SAM" id="MobiDB-lite"/>
    </source>
</evidence>
<dbReference type="Gene3D" id="3.20.20.450">
    <property type="entry name" value="EAL domain"/>
    <property type="match status" value="1"/>
</dbReference>
<gene>
    <name evidence="3" type="ORF">ACFPN9_21145</name>
</gene>
<dbReference type="PANTHER" id="PTHR33121">
    <property type="entry name" value="CYCLIC DI-GMP PHOSPHODIESTERASE PDEF"/>
    <property type="match status" value="1"/>
</dbReference>
<organism evidence="3 4">
    <name type="scientific">Bosea massiliensis</name>
    <dbReference type="NCBI Taxonomy" id="151419"/>
    <lineage>
        <taxon>Bacteria</taxon>
        <taxon>Pseudomonadati</taxon>
        <taxon>Pseudomonadota</taxon>
        <taxon>Alphaproteobacteria</taxon>
        <taxon>Hyphomicrobiales</taxon>
        <taxon>Boseaceae</taxon>
        <taxon>Bosea</taxon>
    </lineage>
</organism>
<dbReference type="SUPFAM" id="SSF141868">
    <property type="entry name" value="EAL domain-like"/>
    <property type="match status" value="1"/>
</dbReference>
<evidence type="ECO:0000259" key="2">
    <source>
        <dbReference type="PROSITE" id="PS50883"/>
    </source>
</evidence>
<dbReference type="CDD" id="cd01948">
    <property type="entry name" value="EAL"/>
    <property type="match status" value="1"/>
</dbReference>
<dbReference type="InterPro" id="IPR035919">
    <property type="entry name" value="EAL_sf"/>
</dbReference>
<dbReference type="SMART" id="SM00052">
    <property type="entry name" value="EAL"/>
    <property type="match status" value="1"/>
</dbReference>
<dbReference type="InterPro" id="IPR001633">
    <property type="entry name" value="EAL_dom"/>
</dbReference>
<dbReference type="RefSeq" id="WP_377817555.1">
    <property type="nucleotide sequence ID" value="NZ_JBHSLU010000069.1"/>
</dbReference>
<name>A0ABW0P4X9_9HYPH</name>
<proteinExistence type="predicted"/>
<evidence type="ECO:0000313" key="4">
    <source>
        <dbReference type="Proteomes" id="UP001596060"/>
    </source>
</evidence>
<comment type="caution">
    <text evidence="3">The sequence shown here is derived from an EMBL/GenBank/DDBJ whole genome shotgun (WGS) entry which is preliminary data.</text>
</comment>